<dbReference type="PIRSF" id="PIRSF000714">
    <property type="entry name" value="HIT"/>
    <property type="match status" value="1"/>
</dbReference>
<dbReference type="RefSeq" id="WP_306890647.1">
    <property type="nucleotide sequence ID" value="NZ_JAUSVR010000009.1"/>
</dbReference>
<evidence type="ECO:0000313" key="4">
    <source>
        <dbReference type="Proteomes" id="UP001235094"/>
    </source>
</evidence>
<evidence type="ECO:0000256" key="1">
    <source>
        <dbReference type="PROSITE-ProRule" id="PRU00464"/>
    </source>
</evidence>
<reference evidence="3 4" key="1">
    <citation type="submission" date="2023-07" db="EMBL/GenBank/DDBJ databases">
        <title>Genomic Encyclopedia of Type Strains, Phase IV (KMG-IV): sequencing the most valuable type-strain genomes for metagenomic binning, comparative biology and taxonomic classification.</title>
        <authorList>
            <person name="Goeker M."/>
        </authorList>
    </citation>
    <scope>NUCLEOTIDE SEQUENCE [LARGE SCALE GENOMIC DNA]</scope>
    <source>
        <strain evidence="3 4">DSM 15561</strain>
    </source>
</reference>
<dbReference type="Proteomes" id="UP001235094">
    <property type="component" value="Unassembled WGS sequence"/>
</dbReference>
<dbReference type="Pfam" id="PF01230">
    <property type="entry name" value="HIT"/>
    <property type="match status" value="1"/>
</dbReference>
<keyword evidence="3" id="KW-0378">Hydrolase</keyword>
<name>A0ABU0LTB7_9HYPH</name>
<organism evidence="3 4">
    <name type="scientific">Ancylobacter amanitiformis</name>
    <dbReference type="NCBI Taxonomy" id="217069"/>
    <lineage>
        <taxon>Bacteria</taxon>
        <taxon>Pseudomonadati</taxon>
        <taxon>Pseudomonadota</taxon>
        <taxon>Alphaproteobacteria</taxon>
        <taxon>Hyphomicrobiales</taxon>
        <taxon>Xanthobacteraceae</taxon>
        <taxon>Ancylobacter</taxon>
    </lineage>
</organism>
<dbReference type="EMBL" id="JAUSVR010000009">
    <property type="protein sequence ID" value="MDQ0511958.1"/>
    <property type="molecule type" value="Genomic_DNA"/>
</dbReference>
<evidence type="ECO:0000259" key="2">
    <source>
        <dbReference type="PROSITE" id="PS51084"/>
    </source>
</evidence>
<gene>
    <name evidence="3" type="ORF">QOZ99_002858</name>
</gene>
<dbReference type="PROSITE" id="PS51084">
    <property type="entry name" value="HIT_2"/>
    <property type="match status" value="1"/>
</dbReference>
<evidence type="ECO:0000313" key="3">
    <source>
        <dbReference type="EMBL" id="MDQ0511958.1"/>
    </source>
</evidence>
<protein>
    <submittedName>
        <fullName evidence="3">Diadenosine tetraphosphate (Ap4A) HIT family hydrolase</fullName>
    </submittedName>
</protein>
<feature type="domain" description="HIT" evidence="2">
    <location>
        <begin position="49"/>
        <end position="118"/>
    </location>
</feature>
<dbReference type="GO" id="GO:0016787">
    <property type="term" value="F:hydrolase activity"/>
    <property type="evidence" value="ECO:0007669"/>
    <property type="project" value="UniProtKB-KW"/>
</dbReference>
<proteinExistence type="predicted"/>
<sequence length="150" mass="16593">MRRRHATMNELSSDTTFQLDPRIEADTFPVADLALSTLRLMNDSRFPWVILVPRRAGLAELIDLEGEARATLTAEIDAVSRALRALTQCDKLNVGALGNQVRQLHVHVIARFATDAAWPRPVWGVGERRTYAAPQAVLLVSRLRAALGGQ</sequence>
<dbReference type="InterPro" id="IPR011146">
    <property type="entry name" value="HIT-like"/>
</dbReference>
<dbReference type="Gene3D" id="3.30.428.10">
    <property type="entry name" value="HIT-like"/>
    <property type="match status" value="1"/>
</dbReference>
<dbReference type="SUPFAM" id="SSF54197">
    <property type="entry name" value="HIT-like"/>
    <property type="match status" value="1"/>
</dbReference>
<dbReference type="InterPro" id="IPR026026">
    <property type="entry name" value="HIT_Hint"/>
</dbReference>
<accession>A0ABU0LTB7</accession>
<comment type="caution">
    <text evidence="3">The sequence shown here is derived from an EMBL/GenBank/DDBJ whole genome shotgun (WGS) entry which is preliminary data.</text>
</comment>
<comment type="caution">
    <text evidence="1">Lacks conserved residue(s) required for the propagation of feature annotation.</text>
</comment>
<keyword evidence="4" id="KW-1185">Reference proteome</keyword>
<dbReference type="InterPro" id="IPR036265">
    <property type="entry name" value="HIT-like_sf"/>
</dbReference>